<evidence type="ECO:0000313" key="5">
    <source>
        <dbReference type="EMBL" id="SFS18074.1"/>
    </source>
</evidence>
<dbReference type="CDD" id="cd00609">
    <property type="entry name" value="AAT_like"/>
    <property type="match status" value="1"/>
</dbReference>
<dbReference type="EMBL" id="FOZL01000001">
    <property type="protein sequence ID" value="SFS18074.1"/>
    <property type="molecule type" value="Genomic_DNA"/>
</dbReference>
<name>A0A1I6MR09_9BACT</name>
<dbReference type="OrthoDB" id="9813612at2"/>
<evidence type="ECO:0000256" key="2">
    <source>
        <dbReference type="ARBA" id="ARBA00022898"/>
    </source>
</evidence>
<dbReference type="PANTHER" id="PTHR42885:SF1">
    <property type="entry name" value="THREONINE-PHOSPHATE DECARBOXYLASE"/>
    <property type="match status" value="1"/>
</dbReference>
<dbReference type="InterPro" id="IPR004839">
    <property type="entry name" value="Aminotransferase_I/II_large"/>
</dbReference>
<dbReference type="GO" id="GO:0030170">
    <property type="term" value="F:pyridoxal phosphate binding"/>
    <property type="evidence" value="ECO:0007669"/>
    <property type="project" value="InterPro"/>
</dbReference>
<organism evidence="5 6">
    <name type="scientific">Granulicella pectinivorans</name>
    <dbReference type="NCBI Taxonomy" id="474950"/>
    <lineage>
        <taxon>Bacteria</taxon>
        <taxon>Pseudomonadati</taxon>
        <taxon>Acidobacteriota</taxon>
        <taxon>Terriglobia</taxon>
        <taxon>Terriglobales</taxon>
        <taxon>Acidobacteriaceae</taxon>
        <taxon>Granulicella</taxon>
    </lineage>
</organism>
<dbReference type="RefSeq" id="WP_089840778.1">
    <property type="nucleotide sequence ID" value="NZ_FOZL01000001.1"/>
</dbReference>
<reference evidence="5 6" key="1">
    <citation type="submission" date="2016-10" db="EMBL/GenBank/DDBJ databases">
        <authorList>
            <person name="de Groot N.N."/>
        </authorList>
    </citation>
    <scope>NUCLEOTIDE SEQUENCE [LARGE SCALE GENOMIC DNA]</scope>
    <source>
        <strain evidence="5 6">DSM 21001</strain>
    </source>
</reference>
<evidence type="ECO:0000256" key="3">
    <source>
        <dbReference type="RuleBase" id="RU000481"/>
    </source>
</evidence>
<dbReference type="PANTHER" id="PTHR42885">
    <property type="entry name" value="HISTIDINOL-PHOSPHATE AMINOTRANSFERASE-RELATED"/>
    <property type="match status" value="1"/>
</dbReference>
<sequence>MKLPSHGGQRHTIAAFAGMPMERLLDFSANINPEGPPFSVIPAIRKALDEASILEEYPDLAELALREAIATYACVPLETITVANGFVPLLETLLRIQPVRRCLLPVPAFVEYARAIQLASTEIVPFPLQPDSFIYNPETLVSAASHAGCDAVLLANPQNPSGVLATRSTMLRLVEKLNGLGIRLLLDEAFIDYAPEASLSADVDTFPHLTVFRSVTKFHGLPGLRVAYVLANRQLTAHLSASLAPWAITTLASRGVIAALDDIDYVQQSRQRNEHRRQTLSIQLHALGVETYPSAANFLLLRLPARMEASVFWNRMIREFGIVLRNCTNFEGLSGDHLRCAVRDEDDNARLVHAFASILRDL</sequence>
<dbReference type="Pfam" id="PF00155">
    <property type="entry name" value="Aminotran_1_2"/>
    <property type="match status" value="1"/>
</dbReference>
<dbReference type="SUPFAM" id="SSF53383">
    <property type="entry name" value="PLP-dependent transferases"/>
    <property type="match status" value="1"/>
</dbReference>
<dbReference type="Proteomes" id="UP000199024">
    <property type="component" value="Unassembled WGS sequence"/>
</dbReference>
<evidence type="ECO:0000256" key="1">
    <source>
        <dbReference type="ARBA" id="ARBA00001933"/>
    </source>
</evidence>
<keyword evidence="2" id="KW-0663">Pyridoxal phosphate</keyword>
<dbReference type="InterPro" id="IPR015421">
    <property type="entry name" value="PyrdxlP-dep_Trfase_major"/>
</dbReference>
<dbReference type="InterPro" id="IPR004838">
    <property type="entry name" value="NHTrfase_class1_PyrdxlP-BS"/>
</dbReference>
<dbReference type="GO" id="GO:0008483">
    <property type="term" value="F:transaminase activity"/>
    <property type="evidence" value="ECO:0007669"/>
    <property type="project" value="UniProtKB-KW"/>
</dbReference>
<dbReference type="Gene3D" id="3.90.1150.10">
    <property type="entry name" value="Aspartate Aminotransferase, domain 1"/>
    <property type="match status" value="1"/>
</dbReference>
<dbReference type="InterPro" id="IPR015422">
    <property type="entry name" value="PyrdxlP-dep_Trfase_small"/>
</dbReference>
<gene>
    <name evidence="5" type="ORF">SAMN05421771_3335</name>
</gene>
<feature type="domain" description="Aminotransferase class I/classII large" evidence="4">
    <location>
        <begin position="24"/>
        <end position="354"/>
    </location>
</feature>
<protein>
    <recommendedName>
        <fullName evidence="3">Aminotransferase</fullName>
        <ecNumber evidence="3">2.6.1.-</ecNumber>
    </recommendedName>
</protein>
<accession>A0A1I6MR09</accession>
<dbReference type="STRING" id="474950.SAMN05421771_3335"/>
<dbReference type="InterPro" id="IPR015424">
    <property type="entry name" value="PyrdxlP-dep_Trfase"/>
</dbReference>
<keyword evidence="6" id="KW-1185">Reference proteome</keyword>
<evidence type="ECO:0000259" key="4">
    <source>
        <dbReference type="Pfam" id="PF00155"/>
    </source>
</evidence>
<dbReference type="Gene3D" id="3.40.640.10">
    <property type="entry name" value="Type I PLP-dependent aspartate aminotransferase-like (Major domain)"/>
    <property type="match status" value="1"/>
</dbReference>
<dbReference type="EC" id="2.6.1.-" evidence="3"/>
<dbReference type="AlphaFoldDB" id="A0A1I6MR09"/>
<comment type="cofactor">
    <cofactor evidence="1 3">
        <name>pyridoxal 5'-phosphate</name>
        <dbReference type="ChEBI" id="CHEBI:597326"/>
    </cofactor>
</comment>
<comment type="similarity">
    <text evidence="3">Belongs to the class-I pyridoxal-phosphate-dependent aminotransferase family.</text>
</comment>
<keyword evidence="3" id="KW-0808">Transferase</keyword>
<dbReference type="PROSITE" id="PS00105">
    <property type="entry name" value="AA_TRANSFER_CLASS_1"/>
    <property type="match status" value="1"/>
</dbReference>
<keyword evidence="3" id="KW-0032">Aminotransferase</keyword>
<evidence type="ECO:0000313" key="6">
    <source>
        <dbReference type="Proteomes" id="UP000199024"/>
    </source>
</evidence>
<proteinExistence type="inferred from homology"/>